<evidence type="ECO:0000256" key="4">
    <source>
        <dbReference type="PROSITE-ProRule" id="PRU00175"/>
    </source>
</evidence>
<dbReference type="InterPro" id="IPR013083">
    <property type="entry name" value="Znf_RING/FYVE/PHD"/>
</dbReference>
<organism evidence="8 9">
    <name type="scientific">Camelina sativa</name>
    <name type="common">False flax</name>
    <name type="synonym">Myagrum sativum</name>
    <dbReference type="NCBI Taxonomy" id="90675"/>
    <lineage>
        <taxon>Eukaryota</taxon>
        <taxon>Viridiplantae</taxon>
        <taxon>Streptophyta</taxon>
        <taxon>Embryophyta</taxon>
        <taxon>Tracheophyta</taxon>
        <taxon>Spermatophyta</taxon>
        <taxon>Magnoliopsida</taxon>
        <taxon>eudicotyledons</taxon>
        <taxon>Gunneridae</taxon>
        <taxon>Pentapetalae</taxon>
        <taxon>rosids</taxon>
        <taxon>malvids</taxon>
        <taxon>Brassicales</taxon>
        <taxon>Brassicaceae</taxon>
        <taxon>Camelineae</taxon>
        <taxon>Camelina</taxon>
    </lineage>
</organism>
<keyword evidence="8" id="KW-1185">Reference proteome</keyword>
<keyword evidence="1" id="KW-0479">Metal-binding</keyword>
<dbReference type="PROSITE" id="PS00518">
    <property type="entry name" value="ZF_RING_1"/>
    <property type="match status" value="1"/>
</dbReference>
<feature type="region of interest" description="Disordered" evidence="6">
    <location>
        <begin position="30"/>
        <end position="89"/>
    </location>
</feature>
<dbReference type="SUPFAM" id="SSF57850">
    <property type="entry name" value="RING/U-box"/>
    <property type="match status" value="1"/>
</dbReference>
<dbReference type="Proteomes" id="UP000694864">
    <property type="component" value="Chromosome 2"/>
</dbReference>
<dbReference type="RefSeq" id="XP_010466778.1">
    <property type="nucleotide sequence ID" value="XM_010468476.1"/>
</dbReference>
<evidence type="ECO:0000256" key="5">
    <source>
        <dbReference type="SAM" id="Coils"/>
    </source>
</evidence>
<evidence type="ECO:0000256" key="2">
    <source>
        <dbReference type="ARBA" id="ARBA00022771"/>
    </source>
</evidence>
<evidence type="ECO:0000256" key="3">
    <source>
        <dbReference type="ARBA" id="ARBA00022833"/>
    </source>
</evidence>
<evidence type="ECO:0000256" key="1">
    <source>
        <dbReference type="ARBA" id="ARBA00022723"/>
    </source>
</evidence>
<proteinExistence type="predicted"/>
<keyword evidence="2 4" id="KW-0863">Zinc-finger</keyword>
<feature type="compositionally biased region" description="Basic and acidic residues" evidence="6">
    <location>
        <begin position="32"/>
        <end position="48"/>
    </location>
</feature>
<feature type="coiled-coil region" evidence="5">
    <location>
        <begin position="148"/>
        <end position="175"/>
    </location>
</feature>
<reference evidence="8" key="1">
    <citation type="journal article" date="2014" name="Nat. Commun.">
        <title>The emerging biofuel crop Camelina sativa retains a highly undifferentiated hexaploid genome structure.</title>
        <authorList>
            <person name="Kagale S."/>
            <person name="Koh C."/>
            <person name="Nixon J."/>
            <person name="Bollina V."/>
            <person name="Clarke W.E."/>
            <person name="Tuteja R."/>
            <person name="Spillane C."/>
            <person name="Robinson S.J."/>
            <person name="Links M.G."/>
            <person name="Clarke C."/>
            <person name="Higgins E.E."/>
            <person name="Huebert T."/>
            <person name="Sharpe A.G."/>
            <person name="Parkin I.A."/>
        </authorList>
    </citation>
    <scope>NUCLEOTIDE SEQUENCE [LARGE SCALE GENOMIC DNA]</scope>
    <source>
        <strain evidence="8">cv. DH55</strain>
    </source>
</reference>
<reference evidence="9" key="2">
    <citation type="submission" date="2025-08" db="UniProtKB">
        <authorList>
            <consortium name="RefSeq"/>
        </authorList>
    </citation>
    <scope>IDENTIFICATION</scope>
    <source>
        <tissue evidence="9">Leaf</tissue>
    </source>
</reference>
<sequence length="250" mass="28167">MSDSKSPDGDMITKNSKRIILDADQVAGSRLDNLKKKDKKQTSRKLDLDTDEGEGSKNVSSRLENLKKKDKKQTSRKLDLDTDFEPTEEEEDDALPLDCSICRNPFLDPVVTICQHYFCEKCALKHHTEINSKCFVCNEPTLGVFSIAVEVKERIDEEREKARAMVKEVSEMLKRASVMIDDAKGAAERAVKMVEEIETMVKQVAAMAIKAEETATMATEMVQEAQFMMETAKANMAKAFVVMRSVSWDV</sequence>
<feature type="compositionally biased region" description="Basic and acidic residues" evidence="6">
    <location>
        <begin position="64"/>
        <end position="80"/>
    </location>
</feature>
<dbReference type="Gene3D" id="3.30.40.10">
    <property type="entry name" value="Zinc/RING finger domain, C3HC4 (zinc finger)"/>
    <property type="match status" value="1"/>
</dbReference>
<accession>A0ABM0W7F9</accession>
<gene>
    <name evidence="9" type="primary">LOC104746924</name>
</gene>
<dbReference type="CDD" id="cd16539">
    <property type="entry name" value="RING-HC_RNF113A_B"/>
    <property type="match status" value="1"/>
</dbReference>
<dbReference type="GeneID" id="104746924"/>
<evidence type="ECO:0000256" key="6">
    <source>
        <dbReference type="SAM" id="MobiDB-lite"/>
    </source>
</evidence>
<dbReference type="InterPro" id="IPR018957">
    <property type="entry name" value="Znf_C3HC4_RING-type"/>
</dbReference>
<dbReference type="PANTHER" id="PTHR12930">
    <property type="entry name" value="ZINC FINGER PROTEIN 183"/>
    <property type="match status" value="1"/>
</dbReference>
<dbReference type="InterPro" id="IPR039971">
    <property type="entry name" value="CWC24-like"/>
</dbReference>
<evidence type="ECO:0000259" key="7">
    <source>
        <dbReference type="PROSITE" id="PS50089"/>
    </source>
</evidence>
<dbReference type="Pfam" id="PF00097">
    <property type="entry name" value="zf-C3HC4"/>
    <property type="match status" value="1"/>
</dbReference>
<dbReference type="PROSITE" id="PS50089">
    <property type="entry name" value="ZF_RING_2"/>
    <property type="match status" value="1"/>
</dbReference>
<dbReference type="InterPro" id="IPR017907">
    <property type="entry name" value="Znf_RING_CS"/>
</dbReference>
<name>A0ABM0W7F9_CAMSA</name>
<keyword evidence="3" id="KW-0862">Zinc</keyword>
<protein>
    <submittedName>
        <fullName evidence="9">Pre-mRNA-splicing factor cwc-24-like</fullName>
    </submittedName>
</protein>
<evidence type="ECO:0000313" key="9">
    <source>
        <dbReference type="RefSeq" id="XP_010466778.1"/>
    </source>
</evidence>
<evidence type="ECO:0000313" key="8">
    <source>
        <dbReference type="Proteomes" id="UP000694864"/>
    </source>
</evidence>
<feature type="domain" description="RING-type" evidence="7">
    <location>
        <begin position="99"/>
        <end position="138"/>
    </location>
</feature>
<dbReference type="PANTHER" id="PTHR12930:SF8">
    <property type="entry name" value="RING_U-BOX SUPERFAMILY PROTEIN"/>
    <property type="match status" value="1"/>
</dbReference>
<dbReference type="InterPro" id="IPR001841">
    <property type="entry name" value="Znf_RING"/>
</dbReference>
<keyword evidence="5" id="KW-0175">Coiled coil</keyword>